<organism evidence="7 8">
    <name type="scientific">Aspergillus udagawae</name>
    <dbReference type="NCBI Taxonomy" id="91492"/>
    <lineage>
        <taxon>Eukaryota</taxon>
        <taxon>Fungi</taxon>
        <taxon>Dikarya</taxon>
        <taxon>Ascomycota</taxon>
        <taxon>Pezizomycotina</taxon>
        <taxon>Eurotiomycetes</taxon>
        <taxon>Eurotiomycetidae</taxon>
        <taxon>Eurotiales</taxon>
        <taxon>Aspergillaceae</taxon>
        <taxon>Aspergillus</taxon>
        <taxon>Aspergillus subgen. Fumigati</taxon>
    </lineage>
</organism>
<feature type="compositionally biased region" description="Low complexity" evidence="5">
    <location>
        <begin position="66"/>
        <end position="75"/>
    </location>
</feature>
<proteinExistence type="predicted"/>
<evidence type="ECO:0000256" key="2">
    <source>
        <dbReference type="ARBA" id="ARBA00023125"/>
    </source>
</evidence>
<reference evidence="7" key="2">
    <citation type="submission" date="2021-01" db="EMBL/GenBank/DDBJ databases">
        <title>Pan-genome distribution and transcriptional activeness of fungal secondary metabolism genes in Aspergillus section Fumigati.</title>
        <authorList>
            <person name="Takahashi H."/>
            <person name="Umemura M."/>
            <person name="Ninomiya A."/>
            <person name="Kusuya Y."/>
            <person name="Urayama S."/>
            <person name="Shimizu M."/>
            <person name="Watanabe A."/>
            <person name="Kamei K."/>
            <person name="Yaguchi T."/>
            <person name="Hagiwara D."/>
        </authorList>
    </citation>
    <scope>NUCLEOTIDE SEQUENCE</scope>
    <source>
        <strain evidence="7">IFM 46973</strain>
    </source>
</reference>
<keyword evidence="1" id="KW-0805">Transcription regulation</keyword>
<dbReference type="PROSITE" id="PS50048">
    <property type="entry name" value="ZN2_CY6_FUNGAL_2"/>
    <property type="match status" value="1"/>
</dbReference>
<evidence type="ECO:0000256" key="3">
    <source>
        <dbReference type="ARBA" id="ARBA00023163"/>
    </source>
</evidence>
<feature type="domain" description="Zn(2)-C6 fungal-type" evidence="6">
    <location>
        <begin position="12"/>
        <end position="41"/>
    </location>
</feature>
<dbReference type="SUPFAM" id="SSF57701">
    <property type="entry name" value="Zn2/Cys6 DNA-binding domain"/>
    <property type="match status" value="1"/>
</dbReference>
<evidence type="ECO:0000259" key="6">
    <source>
        <dbReference type="PROSITE" id="PS50048"/>
    </source>
</evidence>
<dbReference type="RefSeq" id="XP_043143470.1">
    <property type="nucleotide sequence ID" value="XM_043287535.1"/>
</dbReference>
<protein>
    <recommendedName>
        <fullName evidence="6">Zn(2)-C6 fungal-type domain-containing protein</fullName>
    </recommendedName>
</protein>
<dbReference type="PANTHER" id="PTHR47431:SF5">
    <property type="entry name" value="ZN(II)2CYS6 TRANSCRIPTION FACTOR (EUROFUNG)"/>
    <property type="match status" value="1"/>
</dbReference>
<dbReference type="PROSITE" id="PS00463">
    <property type="entry name" value="ZN2_CY6_FUNGAL_1"/>
    <property type="match status" value="1"/>
</dbReference>
<dbReference type="GO" id="GO:0003677">
    <property type="term" value="F:DNA binding"/>
    <property type="evidence" value="ECO:0007669"/>
    <property type="project" value="UniProtKB-KW"/>
</dbReference>
<dbReference type="Gene3D" id="4.10.240.10">
    <property type="entry name" value="Zn(2)-C6 fungal-type DNA-binding domain"/>
    <property type="match status" value="1"/>
</dbReference>
<dbReference type="GeneID" id="66990045"/>
<dbReference type="EMBL" id="BBXM02000002">
    <property type="protein sequence ID" value="GIC86204.1"/>
    <property type="molecule type" value="Genomic_DNA"/>
</dbReference>
<dbReference type="GO" id="GO:0000981">
    <property type="term" value="F:DNA-binding transcription factor activity, RNA polymerase II-specific"/>
    <property type="evidence" value="ECO:0007669"/>
    <property type="project" value="InterPro"/>
</dbReference>
<dbReference type="PANTHER" id="PTHR47431">
    <property type="entry name" value="ZN(II)2CYS6 TRANSCRIPTION FACTOR (EUROFUNG)-RELATED"/>
    <property type="match status" value="1"/>
</dbReference>
<evidence type="ECO:0000256" key="4">
    <source>
        <dbReference type="ARBA" id="ARBA00023242"/>
    </source>
</evidence>
<evidence type="ECO:0000313" key="7">
    <source>
        <dbReference type="EMBL" id="GIC86204.1"/>
    </source>
</evidence>
<comment type="caution">
    <text evidence="7">The sequence shown here is derived from an EMBL/GenBank/DDBJ whole genome shotgun (WGS) entry which is preliminary data.</text>
</comment>
<feature type="compositionally biased region" description="Polar residues" evidence="5">
    <location>
        <begin position="76"/>
        <end position="110"/>
    </location>
</feature>
<feature type="region of interest" description="Disordered" evidence="5">
    <location>
        <begin position="40"/>
        <end position="126"/>
    </location>
</feature>
<feature type="compositionally biased region" description="Basic residues" evidence="5">
    <location>
        <begin position="43"/>
        <end position="53"/>
    </location>
</feature>
<keyword evidence="2" id="KW-0238">DNA-binding</keyword>
<gene>
    <name evidence="7" type="ORF">Aud_002569</name>
</gene>
<dbReference type="SMART" id="SM00066">
    <property type="entry name" value="GAL4"/>
    <property type="match status" value="1"/>
</dbReference>
<evidence type="ECO:0000256" key="5">
    <source>
        <dbReference type="SAM" id="MobiDB-lite"/>
    </source>
</evidence>
<evidence type="ECO:0000256" key="1">
    <source>
        <dbReference type="ARBA" id="ARBA00023015"/>
    </source>
</evidence>
<dbReference type="Proteomes" id="UP000036893">
    <property type="component" value="Unassembled WGS sequence"/>
</dbReference>
<evidence type="ECO:0000313" key="8">
    <source>
        <dbReference type="Proteomes" id="UP000036893"/>
    </source>
</evidence>
<dbReference type="GO" id="GO:0008270">
    <property type="term" value="F:zinc ion binding"/>
    <property type="evidence" value="ECO:0007669"/>
    <property type="project" value="InterPro"/>
</dbReference>
<dbReference type="InterPro" id="IPR036864">
    <property type="entry name" value="Zn2-C6_fun-type_DNA-bd_sf"/>
</dbReference>
<dbReference type="CDD" id="cd00067">
    <property type="entry name" value="GAL4"/>
    <property type="match status" value="1"/>
</dbReference>
<dbReference type="Pfam" id="PF00172">
    <property type="entry name" value="Zn_clus"/>
    <property type="match status" value="1"/>
</dbReference>
<dbReference type="AlphaFoldDB" id="A0A8E0UZ59"/>
<reference evidence="7" key="1">
    <citation type="journal article" date="2015" name="Genome Announc.">
        <title>Draft Genome Sequence of the Pathogenic Filamentous Fungus Aspergillus udagawae Strain IFM 46973T.</title>
        <authorList>
            <person name="Kusuya Y."/>
            <person name="Takahashi-Nakaguchi A."/>
            <person name="Takahashi H."/>
            <person name="Yaguchi T."/>
        </authorList>
    </citation>
    <scope>NUCLEOTIDE SEQUENCE</scope>
    <source>
        <strain evidence="7">IFM 46973</strain>
    </source>
</reference>
<dbReference type="InterPro" id="IPR001138">
    <property type="entry name" value="Zn2Cys6_DnaBD"/>
</dbReference>
<sequence>MNDRINRPVKAACLACRASKTRCDGQNPCRPCTLRDRICTYRPSRRGGPRRGPRQSAVESSPLPPQAAAIIHAPQSTPSLPDESTLTPMDSNLWSSATPFSSLGRNQDSNRPVKDVWSPPHQDSQGELQGPVLRVYTSEEEIQIAYYHFVHPCLPLLPPPPGSSLPQDNPHVFQPSHGLAGTVELSCLPYRPTSSLSLALSAILALIPPPHDRNQSEPCSVWLRRSYAQLFAQAALRMAEKEIEDFTGGWANSDGLVEGRDFHPQLPTQLHPILALTVLSVYDLCQCGNKSRMRMRANQAITTAMDYSLHQLDENATEAQRRAWWTAVIVMYHSSANNDSSPIISISDPRITTPYPKFDIQVKVSEPWSLLLKAQDAILSVCAVMRPLTAKSQNGSLALDLRERACRLDRHILSLAADCDHCELELGAAENDQVENLAALSIWKTACAMTHTARVKLHRYRAFSDIPIFLEKHCDLTFLKLDTFPSQTASLPVQPDLDSIFPFTQTESSIISLKSSLAISRALAGLPRSGLLPLRTAEMDEPRNSNAAGYTGSLPFFKCAAMQASYVLYMLVHRLRAALSSKRLSVCYPLLNHPEPVTEVQDAKRLIEELRNGAHSMIVCLKRDLIFEGIGGMIRDLDAAYFSLFPN</sequence>
<accession>A0A8E0UZ59</accession>
<name>A0A8E0UZ59_9EURO</name>
<dbReference type="CDD" id="cd12148">
    <property type="entry name" value="fungal_TF_MHR"/>
    <property type="match status" value="1"/>
</dbReference>
<keyword evidence="4" id="KW-0539">Nucleus</keyword>
<keyword evidence="3" id="KW-0804">Transcription</keyword>